<dbReference type="AlphaFoldDB" id="A0ABD7CFI6"/>
<feature type="transmembrane region" description="Helical" evidence="1">
    <location>
        <begin position="214"/>
        <end position="235"/>
    </location>
</feature>
<protein>
    <submittedName>
        <fullName evidence="2">Uncharacterized protein</fullName>
    </submittedName>
</protein>
<accession>A0ABD7CFI6</accession>
<keyword evidence="1" id="KW-0812">Transmembrane</keyword>
<dbReference type="RefSeq" id="WP_047403107.1">
    <property type="nucleotide sequence ID" value="NZ_CP069280.1"/>
</dbReference>
<dbReference type="Proteomes" id="UP000663464">
    <property type="component" value="Chromosome"/>
</dbReference>
<keyword evidence="1" id="KW-1133">Transmembrane helix</keyword>
<gene>
    <name evidence="2" type="ORF">JQS73_11740</name>
</gene>
<evidence type="ECO:0000256" key="1">
    <source>
        <dbReference type="SAM" id="Phobius"/>
    </source>
</evidence>
<proteinExistence type="predicted"/>
<feature type="transmembrane region" description="Helical" evidence="1">
    <location>
        <begin position="177"/>
        <end position="194"/>
    </location>
</feature>
<evidence type="ECO:0000313" key="3">
    <source>
        <dbReference type="Proteomes" id="UP000663464"/>
    </source>
</evidence>
<sequence length="328" mass="38935">MNNGEYEKTNYSENFMTEQEKDNEIKHIIKHIIDEGVEDIDVFVERFTKVYDHEYRHKYSEILQLLMEIKSESEAESLDYLVLNMNVLKEHISCSQYSFKKSFFKLYDHIMLEVTRIQLYHDYEKREKLIESKVNTAKNELEYYGNLYNNLSTDINGLYSTVNNVNEQLRDSNAQSISILGIFSGIVIAFFGSIKVTENIFSNLGEGISKYRIVFMAGVIGFILFNTIFVLLYFIAKVSNKSIATGNFDKYYYECYDWNCWDEEKGAYKENRKNVKKYRKILNSSRKRLKIRYPIVYWVNLFMVSIIIMSFILWLIKNQTIFIIPLKL</sequence>
<keyword evidence="1" id="KW-0472">Membrane</keyword>
<evidence type="ECO:0000313" key="2">
    <source>
        <dbReference type="EMBL" id="QRI52113.1"/>
    </source>
</evidence>
<feature type="transmembrane region" description="Helical" evidence="1">
    <location>
        <begin position="295"/>
        <end position="316"/>
    </location>
</feature>
<name>A0ABD7CFI6_CLOBO</name>
<organism evidence="2 3">
    <name type="scientific">Clostridium botulinum</name>
    <dbReference type="NCBI Taxonomy" id="1491"/>
    <lineage>
        <taxon>Bacteria</taxon>
        <taxon>Bacillati</taxon>
        <taxon>Bacillota</taxon>
        <taxon>Clostridia</taxon>
        <taxon>Eubacteriales</taxon>
        <taxon>Clostridiaceae</taxon>
        <taxon>Clostridium</taxon>
    </lineage>
</organism>
<dbReference type="EMBL" id="CP069280">
    <property type="protein sequence ID" value="QRI52113.1"/>
    <property type="molecule type" value="Genomic_DNA"/>
</dbReference>
<reference evidence="2 3" key="1">
    <citation type="journal article" date="2014" name="J. Infect. Dis.">
        <title>Molecular characterization of a novel botulinum neurotoxin type H gene.</title>
        <authorList>
            <person name="Dover N."/>
            <person name="Barash J.R."/>
            <person name="Hill K.K."/>
            <person name="Xie G."/>
            <person name="Arnon S.S."/>
        </authorList>
    </citation>
    <scope>NUCLEOTIDE SEQUENCE [LARGE SCALE GENOMIC DNA]</scope>
    <source>
        <strain evidence="2 3">IBCA10-7060</strain>
    </source>
</reference>